<evidence type="ECO:0000256" key="4">
    <source>
        <dbReference type="SAM" id="Coils"/>
    </source>
</evidence>
<evidence type="ECO:0000256" key="1">
    <source>
        <dbReference type="ARBA" id="ARBA00010923"/>
    </source>
</evidence>
<keyword evidence="2" id="KW-0680">Restriction system</keyword>
<comment type="similarity">
    <text evidence="1">Belongs to the type-I restriction system S methylase family.</text>
</comment>
<evidence type="ECO:0000256" key="2">
    <source>
        <dbReference type="ARBA" id="ARBA00022747"/>
    </source>
</evidence>
<evidence type="ECO:0000313" key="7">
    <source>
        <dbReference type="Proteomes" id="UP000218675"/>
    </source>
</evidence>
<feature type="coiled-coil region" evidence="4">
    <location>
        <begin position="198"/>
        <end position="225"/>
    </location>
</feature>
<organism evidence="6 7">
    <name type="scientific">Vreelandella alkaliphila</name>
    <dbReference type="NCBI Taxonomy" id="272774"/>
    <lineage>
        <taxon>Bacteria</taxon>
        <taxon>Pseudomonadati</taxon>
        <taxon>Pseudomonadota</taxon>
        <taxon>Gammaproteobacteria</taxon>
        <taxon>Oceanospirillales</taxon>
        <taxon>Halomonadaceae</taxon>
        <taxon>Vreelandella</taxon>
    </lineage>
</organism>
<comment type="caution">
    <text evidence="6">The sequence shown here is derived from an EMBL/GenBank/DDBJ whole genome shotgun (WGS) entry which is preliminary data.</text>
</comment>
<dbReference type="InterPro" id="IPR052021">
    <property type="entry name" value="Type-I_RS_S_subunit"/>
</dbReference>
<dbReference type="PANTHER" id="PTHR30408">
    <property type="entry name" value="TYPE-1 RESTRICTION ENZYME ECOKI SPECIFICITY PROTEIN"/>
    <property type="match status" value="1"/>
</dbReference>
<sequence>MSDQVTEMSATYLVEAAQGAVPVGYKQTEVGVIPEDWKEVSVAEILTEISMGPFGSDIKVSNFVPAGVPVLNGANVSTHKLKDNFSNFVTEEKAKALKKAVASRGDIVVTHRGTIGQISYIPNNSLFEKYVISQSQFRARFNSKTLPIWVVLYFLSPKGAQRLLEGKGHTGVPAIAQATTTFRKLKLPLPGIKEQTAIANALSDVDALISELEKLIAKKQAIKTATMQQLLTGRTRLPQFALHEDGTPKGYKHSELGEIPEDWELTQLSSIATVRGGKRLPKGKSLSNRPNNHPYVRVTDMIRGGVDASNLLYVPDEIAPLIKNYRIYSGELFISVAGTLGIVGRITEHLDGANLTENANRICNIKADYNYILYCLSNKRIQDEITSQSTIGAQPKLALGKIESFLISLPFNKIEQAAIATVLSEMDEEVLALEQRLGKTRQIKQGMMQELLTGKTRLVAPAA</sequence>
<keyword evidence="4" id="KW-0175">Coiled coil</keyword>
<feature type="domain" description="Type I restriction modification DNA specificity" evidence="5">
    <location>
        <begin position="260"/>
        <end position="436"/>
    </location>
</feature>
<dbReference type="EMBL" id="NSKA01000003">
    <property type="protein sequence ID" value="PAU71786.1"/>
    <property type="molecule type" value="Genomic_DNA"/>
</dbReference>
<dbReference type="InterPro" id="IPR044946">
    <property type="entry name" value="Restrct_endonuc_typeI_TRD_sf"/>
</dbReference>
<proteinExistence type="inferred from homology"/>
<dbReference type="RefSeq" id="WP_095603378.1">
    <property type="nucleotide sequence ID" value="NZ_NSKA01000003.1"/>
</dbReference>
<dbReference type="Gene3D" id="3.90.220.20">
    <property type="entry name" value="DNA methylase specificity domains"/>
    <property type="match status" value="2"/>
</dbReference>
<evidence type="ECO:0000313" key="6">
    <source>
        <dbReference type="EMBL" id="PAU71786.1"/>
    </source>
</evidence>
<evidence type="ECO:0000259" key="5">
    <source>
        <dbReference type="Pfam" id="PF01420"/>
    </source>
</evidence>
<keyword evidence="7" id="KW-1185">Reference proteome</keyword>
<dbReference type="Pfam" id="PF01420">
    <property type="entry name" value="Methylase_S"/>
    <property type="match status" value="2"/>
</dbReference>
<dbReference type="PANTHER" id="PTHR30408:SF12">
    <property type="entry name" value="TYPE I RESTRICTION ENZYME MJAVIII SPECIFICITY SUBUNIT"/>
    <property type="match status" value="1"/>
</dbReference>
<dbReference type="SUPFAM" id="SSF116734">
    <property type="entry name" value="DNA methylase specificity domain"/>
    <property type="match status" value="2"/>
</dbReference>
<dbReference type="Proteomes" id="UP000218675">
    <property type="component" value="Unassembled WGS sequence"/>
</dbReference>
<gene>
    <name evidence="6" type="ORF">CK497_08315</name>
</gene>
<dbReference type="CDD" id="cd17256">
    <property type="entry name" value="RMtype1_S_EcoJA65PI-TRD1-CR1_like"/>
    <property type="match status" value="1"/>
</dbReference>
<dbReference type="Gene3D" id="1.10.287.1120">
    <property type="entry name" value="Bipartite methylase S protein"/>
    <property type="match status" value="2"/>
</dbReference>
<accession>A0ABX4HH66</accession>
<reference evidence="6 7" key="1">
    <citation type="submission" date="2017-08" db="EMBL/GenBank/DDBJ databases">
        <title>Halomonas binhaiensis sp. nov., isolated from saline alkaline soil.</title>
        <authorList>
            <person name="Wang D."/>
            <person name="Zhang G."/>
        </authorList>
    </citation>
    <scope>NUCLEOTIDE SEQUENCE [LARGE SCALE GENOMIC DNA]</scope>
    <source>
        <strain evidence="6 7">WN018</strain>
    </source>
</reference>
<dbReference type="InterPro" id="IPR000055">
    <property type="entry name" value="Restrct_endonuc_typeI_TRD"/>
</dbReference>
<keyword evidence="3" id="KW-0238">DNA-binding</keyword>
<protein>
    <recommendedName>
        <fullName evidence="5">Type I restriction modification DNA specificity domain-containing protein</fullName>
    </recommendedName>
</protein>
<evidence type="ECO:0000256" key="3">
    <source>
        <dbReference type="ARBA" id="ARBA00023125"/>
    </source>
</evidence>
<name>A0ABX4HH66_9GAMM</name>
<feature type="domain" description="Type I restriction modification DNA specificity" evidence="5">
    <location>
        <begin position="34"/>
        <end position="222"/>
    </location>
</feature>